<dbReference type="InterPro" id="IPR006549">
    <property type="entry name" value="HAD-SF_hydro_IIIA"/>
</dbReference>
<dbReference type="SFLD" id="SFLDS00003">
    <property type="entry name" value="Haloacid_Dehalogenase"/>
    <property type="match status" value="1"/>
</dbReference>
<evidence type="ECO:0000256" key="1">
    <source>
        <dbReference type="ARBA" id="ARBA00001946"/>
    </source>
</evidence>
<comment type="similarity">
    <text evidence="2">Belongs to the KdsC family.</text>
</comment>
<evidence type="ECO:0000256" key="6">
    <source>
        <dbReference type="ARBA" id="ARBA00022842"/>
    </source>
</evidence>
<comment type="caution">
    <text evidence="7">The sequence shown here is derived from an EMBL/GenBank/DDBJ whole genome shotgun (WGS) entry which is preliminary data.</text>
</comment>
<evidence type="ECO:0000313" key="8">
    <source>
        <dbReference type="Proteomes" id="UP000679992"/>
    </source>
</evidence>
<evidence type="ECO:0000256" key="2">
    <source>
        <dbReference type="ARBA" id="ARBA00005893"/>
    </source>
</evidence>
<gene>
    <name evidence="7" type="ORF">J42TS3_49070</name>
</gene>
<dbReference type="NCBIfam" id="TIGR01670">
    <property type="entry name" value="KdsC-phosphatas"/>
    <property type="match status" value="1"/>
</dbReference>
<reference evidence="7 8" key="1">
    <citation type="submission" date="2021-03" db="EMBL/GenBank/DDBJ databases">
        <title>Antimicrobial resistance genes in bacteria isolated from Japanese honey, and their potential for conferring macrolide and lincosamide resistance in the American foulbrood pathogen Paenibacillus larvae.</title>
        <authorList>
            <person name="Okamoto M."/>
            <person name="Kumagai M."/>
            <person name="Kanamori H."/>
            <person name="Takamatsu D."/>
        </authorList>
    </citation>
    <scope>NUCLEOTIDE SEQUENCE [LARGE SCALE GENOMIC DNA]</scope>
    <source>
        <strain evidence="7 8">J42TS3</strain>
    </source>
</reference>
<keyword evidence="6" id="KW-0460">Magnesium</keyword>
<dbReference type="Gene3D" id="3.40.50.1000">
    <property type="entry name" value="HAD superfamily/HAD-like"/>
    <property type="match status" value="1"/>
</dbReference>
<proteinExistence type="inferred from homology"/>
<evidence type="ECO:0000256" key="5">
    <source>
        <dbReference type="ARBA" id="ARBA00022801"/>
    </source>
</evidence>
<evidence type="ECO:0000256" key="4">
    <source>
        <dbReference type="ARBA" id="ARBA00022723"/>
    </source>
</evidence>
<evidence type="ECO:0000313" key="7">
    <source>
        <dbReference type="EMBL" id="GIP55872.1"/>
    </source>
</evidence>
<dbReference type="CDD" id="cd01630">
    <property type="entry name" value="HAD_KDO-like"/>
    <property type="match status" value="1"/>
</dbReference>
<dbReference type="SUPFAM" id="SSF56784">
    <property type="entry name" value="HAD-like"/>
    <property type="match status" value="1"/>
</dbReference>
<keyword evidence="5" id="KW-0378">Hydrolase</keyword>
<comment type="subunit">
    <text evidence="3">Homotetramer.</text>
</comment>
<evidence type="ECO:0008006" key="9">
    <source>
        <dbReference type="Google" id="ProtNLM"/>
    </source>
</evidence>
<dbReference type="InterPro" id="IPR023214">
    <property type="entry name" value="HAD_sf"/>
</dbReference>
<keyword evidence="4" id="KW-0479">Metal-binding</keyword>
<organism evidence="7 8">
    <name type="scientific">Paenibacillus vini</name>
    <dbReference type="NCBI Taxonomy" id="1476024"/>
    <lineage>
        <taxon>Bacteria</taxon>
        <taxon>Bacillati</taxon>
        <taxon>Bacillota</taxon>
        <taxon>Bacilli</taxon>
        <taxon>Bacillales</taxon>
        <taxon>Paenibacillaceae</taxon>
        <taxon>Paenibacillus</taxon>
    </lineage>
</organism>
<dbReference type="SFLD" id="SFLDG01138">
    <property type="entry name" value="C1.6.2:_Deoxy-d-mannose-octulo"/>
    <property type="match status" value="1"/>
</dbReference>
<dbReference type="SFLD" id="SFLDG01136">
    <property type="entry name" value="C1.6:_Phosphoserine_Phosphatas"/>
    <property type="match status" value="1"/>
</dbReference>
<dbReference type="PANTHER" id="PTHR21485:SF3">
    <property type="entry name" value="N-ACYLNEURAMINATE CYTIDYLYLTRANSFERASE"/>
    <property type="match status" value="1"/>
</dbReference>
<dbReference type="PIRSF" id="PIRSF006118">
    <property type="entry name" value="KDO8-P_Ptase"/>
    <property type="match status" value="1"/>
</dbReference>
<sequence length="173" mass="19338">MDLSKIKLVATDCDGVLTDGGLYYTESGEEMKRFCVLDGVGFQELQRNGIKTAIITAENNPLIQHRANKLKIDYLIMGTRDKLGALEDLCQKNTIDLNQVAYIGDDIFDLPAIEKCLFGCVPSSANDYIKRKARYVTQKQGGQGCFREISDMILGIIPFNENVVTDRDTQNTF</sequence>
<dbReference type="InterPro" id="IPR010023">
    <property type="entry name" value="KdsC_fam"/>
</dbReference>
<dbReference type="Proteomes" id="UP000679992">
    <property type="component" value="Unassembled WGS sequence"/>
</dbReference>
<keyword evidence="8" id="KW-1185">Reference proteome</keyword>
<dbReference type="Pfam" id="PF08282">
    <property type="entry name" value="Hydrolase_3"/>
    <property type="match status" value="1"/>
</dbReference>
<protein>
    <recommendedName>
        <fullName evidence="9">3-deoxy-D-manno-octulosonate 8-phosphate phosphatase</fullName>
    </recommendedName>
</protein>
<dbReference type="InterPro" id="IPR036412">
    <property type="entry name" value="HAD-like_sf"/>
</dbReference>
<dbReference type="NCBIfam" id="TIGR01662">
    <property type="entry name" value="HAD-SF-IIIA"/>
    <property type="match status" value="1"/>
</dbReference>
<dbReference type="InterPro" id="IPR050793">
    <property type="entry name" value="CMP-NeuNAc_synthase"/>
</dbReference>
<evidence type="ECO:0000256" key="3">
    <source>
        <dbReference type="ARBA" id="ARBA00011881"/>
    </source>
</evidence>
<dbReference type="EMBL" id="BOSL01000025">
    <property type="protein sequence ID" value="GIP55872.1"/>
    <property type="molecule type" value="Genomic_DNA"/>
</dbReference>
<accession>A0ABQ4MJQ2</accession>
<dbReference type="RefSeq" id="WP_213656630.1">
    <property type="nucleotide sequence ID" value="NZ_BOSL01000025.1"/>
</dbReference>
<comment type="cofactor">
    <cofactor evidence="1">
        <name>Mg(2+)</name>
        <dbReference type="ChEBI" id="CHEBI:18420"/>
    </cofactor>
</comment>
<dbReference type="PANTHER" id="PTHR21485">
    <property type="entry name" value="HAD SUPERFAMILY MEMBERS CMAS AND KDSC"/>
    <property type="match status" value="1"/>
</dbReference>
<name>A0ABQ4MJQ2_9BACL</name>